<sequence length="256" mass="29669">MKISKWAYSIEEGPIEPVYVYEAPVRFWHWAQCAAFFMLVITGFLIGWPPIANYATTWDTYFFGNIILLHLVCGMLFAVLMLYRIYWAFVGNKYSRMIFILPFWDMEWIKGIFGTALYYLFLNKHPKEYVGHNPLAQTAMCLMYVLGSILIILTGLGLYAEQWGWDTGWMSWFGWVTAWLGGPQPVRTFHHLLMYYLLIFLCAHLYMSFREDIMGGGTQVSTMINGIRFFKEPIRQPGNEDIPPSDIPNASSANKA</sequence>
<evidence type="ECO:0000256" key="3">
    <source>
        <dbReference type="ARBA" id="ARBA00022448"/>
    </source>
</evidence>
<dbReference type="GeneID" id="43347737"/>
<keyword evidence="11" id="KW-0472">Membrane</keyword>
<dbReference type="GO" id="GO:0022904">
    <property type="term" value="P:respiratory electron transport chain"/>
    <property type="evidence" value="ECO:0007669"/>
    <property type="project" value="InterPro"/>
</dbReference>
<dbReference type="Proteomes" id="UP000462362">
    <property type="component" value="Unassembled WGS sequence"/>
</dbReference>
<dbReference type="Pfam" id="PF01292">
    <property type="entry name" value="Ni_hydr_CYTB"/>
    <property type="match status" value="1"/>
</dbReference>
<dbReference type="InterPro" id="IPR000516">
    <property type="entry name" value="Ni-dep_Hydgase_cyt-B"/>
</dbReference>
<dbReference type="InterPro" id="IPR051542">
    <property type="entry name" value="Hydrogenase_cytochrome"/>
</dbReference>
<evidence type="ECO:0000256" key="10">
    <source>
        <dbReference type="ARBA" id="ARBA00023004"/>
    </source>
</evidence>
<dbReference type="GO" id="GO:0005886">
    <property type="term" value="C:plasma membrane"/>
    <property type="evidence" value="ECO:0007669"/>
    <property type="project" value="UniProtKB-SubCell"/>
</dbReference>
<dbReference type="PRINTS" id="PR00161">
    <property type="entry name" value="NIHGNASECYTB"/>
</dbReference>
<evidence type="ECO:0000259" key="12">
    <source>
        <dbReference type="Pfam" id="PF01292"/>
    </source>
</evidence>
<evidence type="ECO:0000256" key="8">
    <source>
        <dbReference type="ARBA" id="ARBA00022982"/>
    </source>
</evidence>
<keyword evidence="6" id="KW-0812">Transmembrane</keyword>
<evidence type="ECO:0000313" key="13">
    <source>
        <dbReference type="EMBL" id="MTU42167.1"/>
    </source>
</evidence>
<keyword evidence="10" id="KW-0408">Iron</keyword>
<dbReference type="PANTHER" id="PTHR30485">
    <property type="entry name" value="NI/FE-HYDROGENASE 1 B-TYPE CYTOCHROME SUBUNIT"/>
    <property type="match status" value="1"/>
</dbReference>
<dbReference type="Gene3D" id="1.20.950.20">
    <property type="entry name" value="Transmembrane di-heme cytochromes, Chain C"/>
    <property type="match status" value="1"/>
</dbReference>
<keyword evidence="8" id="KW-0249">Electron transport</keyword>
<evidence type="ECO:0000256" key="5">
    <source>
        <dbReference type="ARBA" id="ARBA00022617"/>
    </source>
</evidence>
<evidence type="ECO:0000256" key="9">
    <source>
        <dbReference type="ARBA" id="ARBA00022989"/>
    </source>
</evidence>
<dbReference type="InterPro" id="IPR016174">
    <property type="entry name" value="Di-haem_cyt_TM"/>
</dbReference>
<evidence type="ECO:0000256" key="6">
    <source>
        <dbReference type="ARBA" id="ARBA00022692"/>
    </source>
</evidence>
<dbReference type="SUPFAM" id="SSF81342">
    <property type="entry name" value="Transmembrane di-heme cytochromes"/>
    <property type="match status" value="1"/>
</dbReference>
<comment type="similarity">
    <text evidence="2">Belongs to the HupC/HyaC/HydC family.</text>
</comment>
<gene>
    <name evidence="13" type="primary">cybH</name>
    <name evidence="13" type="ORF">GMD42_00725</name>
</gene>
<keyword evidence="9" id="KW-1133">Transmembrane helix</keyword>
<evidence type="ECO:0000256" key="4">
    <source>
        <dbReference type="ARBA" id="ARBA00022475"/>
    </source>
</evidence>
<dbReference type="InterPro" id="IPR011577">
    <property type="entry name" value="Cyt_b561_bac/Ni-Hgenase"/>
</dbReference>
<dbReference type="PANTHER" id="PTHR30485:SF0">
    <property type="entry name" value="NI_FE-HYDROGENASE 1 B-TYPE CYTOCHROME SUBUNIT-RELATED"/>
    <property type="match status" value="1"/>
</dbReference>
<feature type="domain" description="Cytochrome b561 bacterial/Ni-hydrogenase" evidence="12">
    <location>
        <begin position="20"/>
        <end position="226"/>
    </location>
</feature>
<dbReference type="GO" id="GO:0005506">
    <property type="term" value="F:iron ion binding"/>
    <property type="evidence" value="ECO:0007669"/>
    <property type="project" value="InterPro"/>
</dbReference>
<evidence type="ECO:0000256" key="2">
    <source>
        <dbReference type="ARBA" id="ARBA00008622"/>
    </source>
</evidence>
<dbReference type="GO" id="GO:0020037">
    <property type="term" value="F:heme binding"/>
    <property type="evidence" value="ECO:0007669"/>
    <property type="project" value="TreeGrafter"/>
</dbReference>
<dbReference type="GO" id="GO:0009055">
    <property type="term" value="F:electron transfer activity"/>
    <property type="evidence" value="ECO:0007669"/>
    <property type="project" value="InterPro"/>
</dbReference>
<keyword evidence="5" id="KW-0349">Heme</keyword>
<evidence type="ECO:0000313" key="14">
    <source>
        <dbReference type="Proteomes" id="UP000462362"/>
    </source>
</evidence>
<evidence type="ECO:0000256" key="11">
    <source>
        <dbReference type="ARBA" id="ARBA00023136"/>
    </source>
</evidence>
<comment type="subcellular location">
    <subcellularLocation>
        <location evidence="1">Cell membrane</location>
        <topology evidence="1">Multi-pass membrane protein</topology>
    </subcellularLocation>
</comment>
<dbReference type="AlphaFoldDB" id="A0A6I3RY89"/>
<organism evidence="13 14">
    <name type="scientific">Parasutterella excrementihominis</name>
    <dbReference type="NCBI Taxonomy" id="487175"/>
    <lineage>
        <taxon>Bacteria</taxon>
        <taxon>Pseudomonadati</taxon>
        <taxon>Pseudomonadota</taxon>
        <taxon>Betaproteobacteria</taxon>
        <taxon>Burkholderiales</taxon>
        <taxon>Sutterellaceae</taxon>
        <taxon>Parasutterella</taxon>
    </lineage>
</organism>
<dbReference type="NCBIfam" id="TIGR02125">
    <property type="entry name" value="CytB-hydogenase"/>
    <property type="match status" value="1"/>
</dbReference>
<evidence type="ECO:0000256" key="1">
    <source>
        <dbReference type="ARBA" id="ARBA00004651"/>
    </source>
</evidence>
<keyword evidence="4" id="KW-1003">Cell membrane</keyword>
<dbReference type="RefSeq" id="WP_008810869.1">
    <property type="nucleotide sequence ID" value="NZ_CALFDP010000034.1"/>
</dbReference>
<name>A0A6I3RY89_9BURK</name>
<proteinExistence type="inferred from homology"/>
<keyword evidence="3" id="KW-0813">Transport</keyword>
<accession>A0A6I3RY89</accession>
<dbReference type="EMBL" id="WNCL01000001">
    <property type="protein sequence ID" value="MTU42167.1"/>
    <property type="molecule type" value="Genomic_DNA"/>
</dbReference>
<evidence type="ECO:0000256" key="7">
    <source>
        <dbReference type="ARBA" id="ARBA00022723"/>
    </source>
</evidence>
<keyword evidence="7" id="KW-0479">Metal-binding</keyword>
<protein>
    <submittedName>
        <fullName evidence="13">Ni/Fe-hydrogenase, b-type cytochrome subunit</fullName>
    </submittedName>
</protein>
<comment type="caution">
    <text evidence="13">The sequence shown here is derived from an EMBL/GenBank/DDBJ whole genome shotgun (WGS) entry which is preliminary data.</text>
</comment>
<reference evidence="13 14" key="1">
    <citation type="journal article" date="2019" name="Nat. Med.">
        <title>A library of human gut bacterial isolates paired with longitudinal multiomics data enables mechanistic microbiome research.</title>
        <authorList>
            <person name="Poyet M."/>
            <person name="Groussin M."/>
            <person name="Gibbons S.M."/>
            <person name="Avila-Pacheco J."/>
            <person name="Jiang X."/>
            <person name="Kearney S.M."/>
            <person name="Perrotta A.R."/>
            <person name="Berdy B."/>
            <person name="Zhao S."/>
            <person name="Lieberman T.D."/>
            <person name="Swanson P.K."/>
            <person name="Smith M."/>
            <person name="Roesemann S."/>
            <person name="Alexander J.E."/>
            <person name="Rich S.A."/>
            <person name="Livny J."/>
            <person name="Vlamakis H."/>
            <person name="Clish C."/>
            <person name="Bullock K."/>
            <person name="Deik A."/>
            <person name="Scott J."/>
            <person name="Pierce K.A."/>
            <person name="Xavier R.J."/>
            <person name="Alm E.J."/>
        </authorList>
    </citation>
    <scope>NUCLEOTIDE SEQUENCE [LARGE SCALE GENOMIC DNA]</scope>
    <source>
        <strain evidence="13 14">BIOML-A2</strain>
    </source>
</reference>